<dbReference type="OrthoDB" id="965828at2"/>
<keyword evidence="8" id="KW-1185">Reference proteome</keyword>
<name>A0A2S9J7E1_9SPHI</name>
<evidence type="ECO:0000256" key="1">
    <source>
        <dbReference type="ARBA" id="ARBA00004127"/>
    </source>
</evidence>
<evidence type="ECO:0000256" key="5">
    <source>
        <dbReference type="SAM" id="Phobius"/>
    </source>
</evidence>
<dbReference type="Proteomes" id="UP000239711">
    <property type="component" value="Unassembled WGS sequence"/>
</dbReference>
<evidence type="ECO:0000256" key="3">
    <source>
        <dbReference type="ARBA" id="ARBA00022989"/>
    </source>
</evidence>
<feature type="transmembrane region" description="Helical" evidence="5">
    <location>
        <begin position="12"/>
        <end position="39"/>
    </location>
</feature>
<keyword evidence="2 5" id="KW-0812">Transmembrane</keyword>
<dbReference type="AlphaFoldDB" id="A0A2S9J7E1"/>
<reference evidence="7 8" key="1">
    <citation type="submission" date="2018-02" db="EMBL/GenBank/DDBJ databases">
        <title>The draft genome of Sphingobacterium sp. 5JN-11.</title>
        <authorList>
            <person name="Liu L."/>
            <person name="Li L."/>
            <person name="Liang L."/>
            <person name="Zhang X."/>
            <person name="Wang T."/>
        </authorList>
    </citation>
    <scope>NUCLEOTIDE SEQUENCE [LARGE SCALE GENOMIC DNA]</scope>
    <source>
        <strain evidence="7 8">5JN-11</strain>
    </source>
</reference>
<comment type="subcellular location">
    <subcellularLocation>
        <location evidence="1">Endomembrane system</location>
        <topology evidence="1">Multi-pass membrane protein</topology>
    </subcellularLocation>
</comment>
<dbReference type="GO" id="GO:0012505">
    <property type="term" value="C:endomembrane system"/>
    <property type="evidence" value="ECO:0007669"/>
    <property type="project" value="UniProtKB-SubCell"/>
</dbReference>
<accession>A0A2S9J7E1</accession>
<dbReference type="Pfam" id="PF02656">
    <property type="entry name" value="DUF202"/>
    <property type="match status" value="1"/>
</dbReference>
<feature type="transmembrane region" description="Helical" evidence="5">
    <location>
        <begin position="51"/>
        <end position="74"/>
    </location>
</feature>
<keyword evidence="3 5" id="KW-1133">Transmembrane helix</keyword>
<dbReference type="InterPro" id="IPR003807">
    <property type="entry name" value="DUF202"/>
</dbReference>
<dbReference type="RefSeq" id="WP_105715987.1">
    <property type="nucleotide sequence ID" value="NZ_PVBQ01000003.1"/>
</dbReference>
<gene>
    <name evidence="7" type="ORF">C5745_05580</name>
</gene>
<keyword evidence="4 5" id="KW-0472">Membrane</keyword>
<protein>
    <submittedName>
        <fullName evidence="7">DUF202 domain-containing protein</fullName>
    </submittedName>
</protein>
<evidence type="ECO:0000313" key="8">
    <source>
        <dbReference type="Proteomes" id="UP000239711"/>
    </source>
</evidence>
<evidence type="ECO:0000259" key="6">
    <source>
        <dbReference type="Pfam" id="PF02656"/>
    </source>
</evidence>
<evidence type="ECO:0000256" key="2">
    <source>
        <dbReference type="ARBA" id="ARBA00022692"/>
    </source>
</evidence>
<feature type="domain" description="DUF202" evidence="6">
    <location>
        <begin position="15"/>
        <end position="77"/>
    </location>
</feature>
<dbReference type="EMBL" id="PVBQ01000003">
    <property type="protein sequence ID" value="PRD48667.1"/>
    <property type="molecule type" value="Genomic_DNA"/>
</dbReference>
<comment type="caution">
    <text evidence="7">The sequence shown here is derived from an EMBL/GenBank/DDBJ whole genome shotgun (WGS) entry which is preliminary data.</text>
</comment>
<evidence type="ECO:0000256" key="4">
    <source>
        <dbReference type="ARBA" id="ARBA00023136"/>
    </source>
</evidence>
<organism evidence="7 8">
    <name type="scientific">Sphingobacterium haloxyli</name>
    <dbReference type="NCBI Taxonomy" id="2100533"/>
    <lineage>
        <taxon>Bacteria</taxon>
        <taxon>Pseudomonadati</taxon>
        <taxon>Bacteroidota</taxon>
        <taxon>Sphingobacteriia</taxon>
        <taxon>Sphingobacteriales</taxon>
        <taxon>Sphingobacteriaceae</taxon>
        <taxon>Sphingobacterium</taxon>
    </lineage>
</organism>
<sequence length="98" mass="11130">MNKDLILREKLALARTVLANQSTLLAFIRTAMYFLVAGISINNLTTITQGYLIEIVFITISVILLVIGAINFLIQKRNIAKSERHIGDYKLEYMTDKK</sequence>
<proteinExistence type="predicted"/>
<evidence type="ECO:0000313" key="7">
    <source>
        <dbReference type="EMBL" id="PRD48667.1"/>
    </source>
</evidence>